<keyword evidence="1" id="KW-0812">Transmembrane</keyword>
<evidence type="ECO:0000313" key="3">
    <source>
        <dbReference type="EMBL" id="SVE59400.1"/>
    </source>
</evidence>
<sequence length="155" mass="18430">MYGVLEFIIWLTVWMLVVAVGEYSSHRWFMHRNRSYLPKWIFDNHTIEHHYHKRNDINIDLSVGIHLVVGSPLIIGCYFWGLSCLLALLCAFLFHALVWTKIHRAIHGIENNWTQKLKWFNAFKAHHELHHKRPGKNFGVVFLFTDYIFGTKVRS</sequence>
<gene>
    <name evidence="3" type="ORF">METZ01_LOCUS512254</name>
</gene>
<feature type="transmembrane region" description="Helical" evidence="1">
    <location>
        <begin position="7"/>
        <end position="25"/>
    </location>
</feature>
<dbReference type="GO" id="GO:0016491">
    <property type="term" value="F:oxidoreductase activity"/>
    <property type="evidence" value="ECO:0007669"/>
    <property type="project" value="InterPro"/>
</dbReference>
<reference evidence="3" key="1">
    <citation type="submission" date="2018-05" db="EMBL/GenBank/DDBJ databases">
        <authorList>
            <person name="Lanie J.A."/>
            <person name="Ng W.-L."/>
            <person name="Kazmierczak K.M."/>
            <person name="Andrzejewski T.M."/>
            <person name="Davidsen T.M."/>
            <person name="Wayne K.J."/>
            <person name="Tettelin H."/>
            <person name="Glass J.I."/>
            <person name="Rusch D."/>
            <person name="Podicherti R."/>
            <person name="Tsui H.-C.T."/>
            <person name="Winkler M.E."/>
        </authorList>
    </citation>
    <scope>NUCLEOTIDE SEQUENCE</scope>
</reference>
<dbReference type="AlphaFoldDB" id="A0A383ESV5"/>
<protein>
    <recommendedName>
        <fullName evidence="2">Fatty acid hydroxylase domain-containing protein</fullName>
    </recommendedName>
</protein>
<feature type="domain" description="Fatty acid hydroxylase" evidence="2">
    <location>
        <begin position="12"/>
        <end position="151"/>
    </location>
</feature>
<evidence type="ECO:0000256" key="1">
    <source>
        <dbReference type="SAM" id="Phobius"/>
    </source>
</evidence>
<dbReference type="GO" id="GO:0008610">
    <property type="term" value="P:lipid biosynthetic process"/>
    <property type="evidence" value="ECO:0007669"/>
    <property type="project" value="InterPro"/>
</dbReference>
<dbReference type="InterPro" id="IPR006694">
    <property type="entry name" value="Fatty_acid_hydroxylase"/>
</dbReference>
<accession>A0A383ESV5</accession>
<dbReference type="GO" id="GO:0005506">
    <property type="term" value="F:iron ion binding"/>
    <property type="evidence" value="ECO:0007669"/>
    <property type="project" value="InterPro"/>
</dbReference>
<proteinExistence type="predicted"/>
<name>A0A383ESV5_9ZZZZ</name>
<dbReference type="Pfam" id="PF04116">
    <property type="entry name" value="FA_hydroxylase"/>
    <property type="match status" value="1"/>
</dbReference>
<evidence type="ECO:0000259" key="2">
    <source>
        <dbReference type="Pfam" id="PF04116"/>
    </source>
</evidence>
<keyword evidence="1" id="KW-1133">Transmembrane helix</keyword>
<keyword evidence="1" id="KW-0472">Membrane</keyword>
<feature type="transmembrane region" description="Helical" evidence="1">
    <location>
        <begin position="78"/>
        <end position="99"/>
    </location>
</feature>
<organism evidence="3">
    <name type="scientific">marine metagenome</name>
    <dbReference type="NCBI Taxonomy" id="408172"/>
    <lineage>
        <taxon>unclassified sequences</taxon>
        <taxon>metagenomes</taxon>
        <taxon>ecological metagenomes</taxon>
    </lineage>
</organism>
<dbReference type="EMBL" id="UINC01228190">
    <property type="protein sequence ID" value="SVE59400.1"/>
    <property type="molecule type" value="Genomic_DNA"/>
</dbReference>